<evidence type="ECO:0000259" key="5">
    <source>
        <dbReference type="Pfam" id="PF22178"/>
    </source>
</evidence>
<feature type="non-terminal residue" evidence="6">
    <location>
        <position position="1"/>
    </location>
</feature>
<name>A0ABV7AQK1_9GAMM</name>
<proteinExistence type="inferred from homology"/>
<evidence type="ECO:0000256" key="1">
    <source>
        <dbReference type="ARBA" id="ARBA00004613"/>
    </source>
</evidence>
<dbReference type="Gene3D" id="2.40.50.230">
    <property type="entry name" value="Gp5 N-terminal domain"/>
    <property type="match status" value="1"/>
</dbReference>
<dbReference type="Pfam" id="PF04717">
    <property type="entry name" value="Phage_base_V"/>
    <property type="match status" value="1"/>
</dbReference>
<dbReference type="PANTHER" id="PTHR32305:SF15">
    <property type="entry name" value="PROTEIN RHSA-RELATED"/>
    <property type="match status" value="1"/>
</dbReference>
<comment type="similarity">
    <text evidence="2">Belongs to the VgrG protein family.</text>
</comment>
<dbReference type="SUPFAM" id="SSF69349">
    <property type="entry name" value="Phage fibre proteins"/>
    <property type="match status" value="1"/>
</dbReference>
<comment type="caution">
    <text evidence="6">The sequence shown here is derived from an EMBL/GenBank/DDBJ whole genome shotgun (WGS) entry which is preliminary data.</text>
</comment>
<dbReference type="InterPro" id="IPR006533">
    <property type="entry name" value="T6SS_Vgr_RhsGE"/>
</dbReference>
<evidence type="ECO:0000313" key="6">
    <source>
        <dbReference type="EMBL" id="MFC2971585.1"/>
    </source>
</evidence>
<dbReference type="InterPro" id="IPR017847">
    <property type="entry name" value="T6SS_RhsGE_Vgr_subset"/>
</dbReference>
<reference evidence="7" key="1">
    <citation type="journal article" date="2019" name="Int. J. Syst. Evol. Microbiol.">
        <title>The Global Catalogue of Microorganisms (GCM) 10K type strain sequencing project: providing services to taxonomists for standard genome sequencing and annotation.</title>
        <authorList>
            <consortium name="The Broad Institute Genomics Platform"/>
            <consortium name="The Broad Institute Genome Sequencing Center for Infectious Disease"/>
            <person name="Wu L."/>
            <person name="Ma J."/>
        </authorList>
    </citation>
    <scope>NUCLEOTIDE SEQUENCE [LARGE SCALE GENOMIC DNA]</scope>
    <source>
        <strain evidence="7">KCTC 62195</strain>
    </source>
</reference>
<keyword evidence="3" id="KW-0964">Secreted</keyword>
<dbReference type="InterPro" id="IPR037026">
    <property type="entry name" value="Vgr_OB-fold_dom_sf"/>
</dbReference>
<evidence type="ECO:0000313" key="7">
    <source>
        <dbReference type="Proteomes" id="UP001595457"/>
    </source>
</evidence>
<dbReference type="SUPFAM" id="SSF69255">
    <property type="entry name" value="gp5 N-terminal domain-like"/>
    <property type="match status" value="1"/>
</dbReference>
<dbReference type="EMBL" id="JBHRSJ010000008">
    <property type="protein sequence ID" value="MFC2971585.1"/>
    <property type="molecule type" value="Genomic_DNA"/>
</dbReference>
<dbReference type="InterPro" id="IPR006531">
    <property type="entry name" value="Gp5/Vgr_OB"/>
</dbReference>
<organism evidence="6 7">
    <name type="scientific">Azotobacter bryophylli</name>
    <dbReference type="NCBI Taxonomy" id="1986537"/>
    <lineage>
        <taxon>Bacteria</taxon>
        <taxon>Pseudomonadati</taxon>
        <taxon>Pseudomonadota</taxon>
        <taxon>Gammaproteobacteria</taxon>
        <taxon>Pseudomonadales</taxon>
        <taxon>Pseudomonadaceae</taxon>
        <taxon>Azotobacter</taxon>
    </lineage>
</organism>
<evidence type="ECO:0000256" key="2">
    <source>
        <dbReference type="ARBA" id="ARBA00005558"/>
    </source>
</evidence>
<dbReference type="PANTHER" id="PTHR32305">
    <property type="match status" value="1"/>
</dbReference>
<sequence>YRNRFAATPWDAPYRPALAHPKPKVLGSQTAVVTGPAGEEIHCDAYGRVKVQFHWDREGQADDRTSGWLRVASGWAGNRYGGIAVPRVGMEVLVTFLEGDPDQPLVSGCLFHVEHPVPYELPANKTRSVFKTLSSPGGEGYNELRLEDRQGQEQIYVHAQRDWDQDIEHDQRIRIGHERHDRVEANAYSEFGGEEHRITFGDRKSEVRASDHLTVGNQQHVKIGSGQFVEAGDEIHYYAGSKVVIDTGMELTAKGGGSWLKLDPSGVTLSGATIRINSGGAPGSGSGIQILGPLIPGAADTDRAGNLLDSAKANTTWLELNLHHDNLEPVPHAPYRVEFSDGSVREGTLDEKGFARLEDIPPGPSKIYYGEDPRSFELEPIKAVKTSRRDLEEDLRRIGLDPATLDIDELIARASGRLV</sequence>
<protein>
    <submittedName>
        <fullName evidence="6">Type VI secretion system tip protein TssI/VgrG</fullName>
    </submittedName>
</protein>
<dbReference type="RefSeq" id="WP_377813198.1">
    <property type="nucleotide sequence ID" value="NZ_JBHRSJ010000008.1"/>
</dbReference>
<dbReference type="NCBIfam" id="TIGR03361">
    <property type="entry name" value="VI_Rhs_Vgr"/>
    <property type="match status" value="1"/>
</dbReference>
<dbReference type="Proteomes" id="UP001595457">
    <property type="component" value="Unassembled WGS sequence"/>
</dbReference>
<gene>
    <name evidence="6" type="primary">tssI</name>
    <name evidence="6" type="ORF">ACFOJE_05075</name>
</gene>
<dbReference type="NCBIfam" id="TIGR01646">
    <property type="entry name" value="vgr_GE"/>
    <property type="match status" value="1"/>
</dbReference>
<dbReference type="Pfam" id="PF22178">
    <property type="entry name" value="Gp5_trimer_C"/>
    <property type="match status" value="1"/>
</dbReference>
<dbReference type="InterPro" id="IPR054030">
    <property type="entry name" value="Gp5_Vgr_C"/>
</dbReference>
<feature type="domain" description="Gp5/Type VI secretion system Vgr protein OB-fold" evidence="4">
    <location>
        <begin position="44"/>
        <end position="111"/>
    </location>
</feature>
<accession>A0ABV7AQK1</accession>
<dbReference type="InterPro" id="IPR050708">
    <property type="entry name" value="T6SS_VgrG/RHS"/>
</dbReference>
<evidence type="ECO:0000259" key="4">
    <source>
        <dbReference type="Pfam" id="PF04717"/>
    </source>
</evidence>
<keyword evidence="7" id="KW-1185">Reference proteome</keyword>
<evidence type="ECO:0000256" key="3">
    <source>
        <dbReference type="ARBA" id="ARBA00022525"/>
    </source>
</evidence>
<feature type="domain" description="Gp5/Type VI secretion system Vgr C-terminal trimerisation" evidence="5">
    <location>
        <begin position="128"/>
        <end position="233"/>
    </location>
</feature>
<comment type="subcellular location">
    <subcellularLocation>
        <location evidence="1">Secreted</location>
    </subcellularLocation>
</comment>